<keyword evidence="5" id="KW-1185">Reference proteome</keyword>
<dbReference type="InterPro" id="IPR000424">
    <property type="entry name" value="Primosome_PriB/ssb"/>
</dbReference>
<accession>A0A4R6PKS4</accession>
<evidence type="ECO:0000256" key="3">
    <source>
        <dbReference type="SAM" id="MobiDB-lite"/>
    </source>
</evidence>
<protein>
    <submittedName>
        <fullName evidence="4">Single-strand DNA-binding protein</fullName>
    </submittedName>
</protein>
<name>A0A4R6PKS4_NOCIG</name>
<dbReference type="GO" id="GO:0003697">
    <property type="term" value="F:single-stranded DNA binding"/>
    <property type="evidence" value="ECO:0007669"/>
    <property type="project" value="InterPro"/>
</dbReference>
<dbReference type="Proteomes" id="UP000295087">
    <property type="component" value="Unassembled WGS sequence"/>
</dbReference>
<reference evidence="4 5" key="1">
    <citation type="submission" date="2019-03" db="EMBL/GenBank/DDBJ databases">
        <title>Genomic Encyclopedia of Type Strains, Phase IV (KMG-IV): sequencing the most valuable type-strain genomes for metagenomic binning, comparative biology and taxonomic classification.</title>
        <authorList>
            <person name="Goeker M."/>
        </authorList>
    </citation>
    <scope>NUCLEOTIDE SEQUENCE [LARGE SCALE GENOMIC DNA]</scope>
    <source>
        <strain evidence="4 5">DSM 44496</strain>
    </source>
</reference>
<evidence type="ECO:0000313" key="4">
    <source>
        <dbReference type="EMBL" id="TDP38406.1"/>
    </source>
</evidence>
<comment type="caution">
    <text evidence="4">The sequence shown here is derived from an EMBL/GenBank/DDBJ whole genome shotgun (WGS) entry which is preliminary data.</text>
</comment>
<dbReference type="AlphaFoldDB" id="A0A4R6PKS4"/>
<evidence type="ECO:0000256" key="2">
    <source>
        <dbReference type="PROSITE-ProRule" id="PRU00252"/>
    </source>
</evidence>
<dbReference type="RefSeq" id="WP_084475887.1">
    <property type="nucleotide sequence ID" value="NZ_SNXK01000003.1"/>
</dbReference>
<dbReference type="Pfam" id="PF00436">
    <property type="entry name" value="SSB"/>
    <property type="match status" value="1"/>
</dbReference>
<dbReference type="Gene3D" id="2.40.50.140">
    <property type="entry name" value="Nucleic acid-binding proteins"/>
    <property type="match status" value="1"/>
</dbReference>
<dbReference type="InterPro" id="IPR012340">
    <property type="entry name" value="NA-bd_OB-fold"/>
</dbReference>
<evidence type="ECO:0000256" key="1">
    <source>
        <dbReference type="ARBA" id="ARBA00023125"/>
    </source>
</evidence>
<dbReference type="SUPFAM" id="SSF50249">
    <property type="entry name" value="Nucleic acid-binding proteins"/>
    <property type="match status" value="1"/>
</dbReference>
<organism evidence="4 5">
    <name type="scientific">Nocardia ignorata</name>
    <dbReference type="NCBI Taxonomy" id="145285"/>
    <lineage>
        <taxon>Bacteria</taxon>
        <taxon>Bacillati</taxon>
        <taxon>Actinomycetota</taxon>
        <taxon>Actinomycetes</taxon>
        <taxon>Mycobacteriales</taxon>
        <taxon>Nocardiaceae</taxon>
        <taxon>Nocardia</taxon>
    </lineage>
</organism>
<gene>
    <name evidence="4" type="ORF">DFR75_10361</name>
</gene>
<evidence type="ECO:0000313" key="5">
    <source>
        <dbReference type="Proteomes" id="UP000295087"/>
    </source>
</evidence>
<dbReference type="PROSITE" id="PS50935">
    <property type="entry name" value="SSB"/>
    <property type="match status" value="1"/>
</dbReference>
<feature type="compositionally biased region" description="Low complexity" evidence="3">
    <location>
        <begin position="143"/>
        <end position="152"/>
    </location>
</feature>
<feature type="region of interest" description="Disordered" evidence="3">
    <location>
        <begin position="143"/>
        <end position="189"/>
    </location>
</feature>
<dbReference type="CDD" id="cd04496">
    <property type="entry name" value="SSB_OBF"/>
    <property type="match status" value="1"/>
</dbReference>
<sequence length="189" mass="20258">MYEANATVIGTVVNHPVRRDLANGEQVVSFRMASTARRFDPSAGEWVDAGTLYLTVSCWRRLVAGVDRSLRRGDPVIAYGQLRSHEYRGKDGGERRDLEMRAVAVGPDLGRCSATIQRRSEAARFTPHVVRNIPGDQGAVVSAAAPPGAEGEYAPDDRTAVASTSAADSLPARSPDEMPIEGIPAQVDA</sequence>
<keyword evidence="1 2" id="KW-0238">DNA-binding</keyword>
<dbReference type="EMBL" id="SNXK01000003">
    <property type="protein sequence ID" value="TDP38406.1"/>
    <property type="molecule type" value="Genomic_DNA"/>
</dbReference>
<proteinExistence type="predicted"/>